<dbReference type="PANTHER" id="PTHR45947:SF3">
    <property type="entry name" value="SULFOQUINOVOSYL TRANSFERASE SQD2"/>
    <property type="match status" value="1"/>
</dbReference>
<dbReference type="GO" id="GO:0016757">
    <property type="term" value="F:glycosyltransferase activity"/>
    <property type="evidence" value="ECO:0007669"/>
    <property type="project" value="InterPro"/>
</dbReference>
<organism evidence="3 4">
    <name type="scientific">Candidatus Saganbacteria bacterium</name>
    <dbReference type="NCBI Taxonomy" id="2575572"/>
    <lineage>
        <taxon>Bacteria</taxon>
        <taxon>Bacillati</taxon>
        <taxon>Saganbacteria</taxon>
    </lineage>
</organism>
<accession>A0A9D6UM56</accession>
<dbReference type="InterPro" id="IPR050194">
    <property type="entry name" value="Glycosyltransferase_grp1"/>
</dbReference>
<dbReference type="EMBL" id="JACRKR010000096">
    <property type="protein sequence ID" value="MBI5078764.1"/>
    <property type="molecule type" value="Genomic_DNA"/>
</dbReference>
<feature type="domain" description="Glycosyl transferase family 1" evidence="1">
    <location>
        <begin position="196"/>
        <end position="326"/>
    </location>
</feature>
<dbReference type="Pfam" id="PF13439">
    <property type="entry name" value="Glyco_transf_4"/>
    <property type="match status" value="1"/>
</dbReference>
<name>A0A9D6UM56_UNCSA</name>
<reference evidence="3" key="1">
    <citation type="submission" date="2020-07" db="EMBL/GenBank/DDBJ databases">
        <title>Huge and variable diversity of episymbiotic CPR bacteria and DPANN archaea in groundwater ecosystems.</title>
        <authorList>
            <person name="He C.Y."/>
            <person name="Keren R."/>
            <person name="Whittaker M."/>
            <person name="Farag I.F."/>
            <person name="Doudna J."/>
            <person name="Cate J.H.D."/>
            <person name="Banfield J.F."/>
        </authorList>
    </citation>
    <scope>NUCLEOTIDE SEQUENCE</scope>
    <source>
        <strain evidence="3">NC_groundwater_1860_Pr3_B-0.1um_51_7</strain>
    </source>
</reference>
<feature type="domain" description="Glycosyltransferase subfamily 4-like N-terminal" evidence="2">
    <location>
        <begin position="14"/>
        <end position="186"/>
    </location>
</feature>
<dbReference type="AlphaFoldDB" id="A0A9D6UM56"/>
<evidence type="ECO:0000313" key="3">
    <source>
        <dbReference type="EMBL" id="MBI5078764.1"/>
    </source>
</evidence>
<dbReference type="InterPro" id="IPR001296">
    <property type="entry name" value="Glyco_trans_1"/>
</dbReference>
<protein>
    <submittedName>
        <fullName evidence="3">Glycosyltransferase</fullName>
    </submittedName>
</protein>
<proteinExistence type="predicted"/>
<dbReference type="InterPro" id="IPR028098">
    <property type="entry name" value="Glyco_trans_4-like_N"/>
</dbReference>
<comment type="caution">
    <text evidence="3">The sequence shown here is derived from an EMBL/GenBank/DDBJ whole genome shotgun (WGS) entry which is preliminary data.</text>
</comment>
<evidence type="ECO:0000259" key="1">
    <source>
        <dbReference type="Pfam" id="PF00534"/>
    </source>
</evidence>
<gene>
    <name evidence="3" type="ORF">HZB08_01940</name>
</gene>
<sequence length="360" mass="41534">MKLAIVHDFLNQFGGAERVVSAFHELYPKAPVYTSIYDKKNLPEKFRFMDIRPSFMQKLPLIFPLFKFYLPFYPMAFESFDLSGYDVILSSSSAFAKGIRKNKNQLHICYCHTPMRFVWRFEDYMKREALPSWLKGVLWYILEPIKQWDLRNTAGVDFFIANSITVAERIKKIYGRESDIISPPVESDFFRPGAADRDNFLVVSRLNAYKRIDIVVEAFNRLDLSLKIIGDGPQRKKLEREAGANIKFLGRLSDREVAEELAACRALVFPGEEDFGIVPLEAMACGRPVIAYRAGGARETVIEGENGVFFDSQTSAALVQAVKRFQFAPFDKSRIRKYAVRYDKEAFKRKIEEFVNDKSR</sequence>
<dbReference type="Pfam" id="PF00534">
    <property type="entry name" value="Glycos_transf_1"/>
    <property type="match status" value="1"/>
</dbReference>
<dbReference type="SUPFAM" id="SSF53756">
    <property type="entry name" value="UDP-Glycosyltransferase/glycogen phosphorylase"/>
    <property type="match status" value="1"/>
</dbReference>
<dbReference type="Gene3D" id="3.40.50.2000">
    <property type="entry name" value="Glycogen Phosphorylase B"/>
    <property type="match status" value="2"/>
</dbReference>
<evidence type="ECO:0000313" key="4">
    <source>
        <dbReference type="Proteomes" id="UP000808761"/>
    </source>
</evidence>
<dbReference type="PANTHER" id="PTHR45947">
    <property type="entry name" value="SULFOQUINOVOSYL TRANSFERASE SQD2"/>
    <property type="match status" value="1"/>
</dbReference>
<dbReference type="Proteomes" id="UP000808761">
    <property type="component" value="Unassembled WGS sequence"/>
</dbReference>
<evidence type="ECO:0000259" key="2">
    <source>
        <dbReference type="Pfam" id="PF13439"/>
    </source>
</evidence>